<accession>A0AAV4DYZ1</accession>
<dbReference type="Proteomes" id="UP000735302">
    <property type="component" value="Unassembled WGS sequence"/>
</dbReference>
<dbReference type="Pfam" id="PF00023">
    <property type="entry name" value="Ank"/>
    <property type="match status" value="2"/>
</dbReference>
<evidence type="ECO:0000313" key="4">
    <source>
        <dbReference type="EMBL" id="GFO49542.1"/>
    </source>
</evidence>
<dbReference type="PROSITE" id="PS50297">
    <property type="entry name" value="ANK_REP_REGION"/>
    <property type="match status" value="2"/>
</dbReference>
<sequence>MFFHCLAPRDQVEKLLADLKDEDLSEVNLLLYRMNPIYQALPEACRVDLKSFVAEWIGLTTNLDPKTCQTLLRPAIVSGSIESVEALLSRGADLNSPYGYRNSALMVAIAFLETPDRLKMVKFLVEKGANVNRSHGIYSPLVVATLKQPDVVLYLLQNGAKVNEVGDDLGNTPLTAAVSYDTYDDDECRSITHCRSTVQTLLSAGADPNKSNNKGETALHWAFDAEIASLLIEAGADLEVRNTHGVTPLLVAACTGEEDVINVLSEHGADMAAVDERGDSALHLIADQLDEPKEETLRSFACQCNLINKKGMTPLMLAAKRCHRKTIRILLELGADPNTVAYEYGKPKTALSIVFDGYNRRFDNLPVACAEELIVHSSVTSLSRCCPYFFNMIGGDQRRVVQLMVTRGMAPFCENTQTLERTNNLYVKLSNILDKLSPLAFALVSKNFAIAQYLIENWFLTPADLVGSIEMRHLRSVLEREPQSDGLRFMDENLSQPMSLKKLSFVAVSAQLGGMAGREERVSQTPLPNILKDKLLFRREDFSMDFTDWSPLSTFDVEDSDRESISD</sequence>
<feature type="repeat" description="ANK" evidence="3">
    <location>
        <begin position="310"/>
        <end position="342"/>
    </location>
</feature>
<dbReference type="Pfam" id="PF12796">
    <property type="entry name" value="Ank_2"/>
    <property type="match status" value="1"/>
</dbReference>
<dbReference type="EMBL" id="BLXT01008494">
    <property type="protein sequence ID" value="GFO49542.1"/>
    <property type="molecule type" value="Genomic_DNA"/>
</dbReference>
<evidence type="ECO:0000256" key="3">
    <source>
        <dbReference type="PROSITE-ProRule" id="PRU00023"/>
    </source>
</evidence>
<reference evidence="4 5" key="1">
    <citation type="journal article" date="2021" name="Elife">
        <title>Chloroplast acquisition without the gene transfer in kleptoplastic sea slugs, Plakobranchus ocellatus.</title>
        <authorList>
            <person name="Maeda T."/>
            <person name="Takahashi S."/>
            <person name="Yoshida T."/>
            <person name="Shimamura S."/>
            <person name="Takaki Y."/>
            <person name="Nagai Y."/>
            <person name="Toyoda A."/>
            <person name="Suzuki Y."/>
            <person name="Arimoto A."/>
            <person name="Ishii H."/>
            <person name="Satoh N."/>
            <person name="Nishiyama T."/>
            <person name="Hasebe M."/>
            <person name="Maruyama T."/>
            <person name="Minagawa J."/>
            <person name="Obokata J."/>
            <person name="Shigenobu S."/>
        </authorList>
    </citation>
    <scope>NUCLEOTIDE SEQUENCE [LARGE SCALE GENOMIC DNA]</scope>
</reference>
<name>A0AAV4DYZ1_9GAST</name>
<gene>
    <name evidence="4" type="ORF">PoB_007604700</name>
</gene>
<dbReference type="InterPro" id="IPR002110">
    <property type="entry name" value="Ankyrin_rpt"/>
</dbReference>
<evidence type="ECO:0000313" key="5">
    <source>
        <dbReference type="Proteomes" id="UP000735302"/>
    </source>
</evidence>
<feature type="repeat" description="ANK" evidence="3">
    <location>
        <begin position="244"/>
        <end position="276"/>
    </location>
</feature>
<evidence type="ECO:0000256" key="2">
    <source>
        <dbReference type="ARBA" id="ARBA00023043"/>
    </source>
</evidence>
<keyword evidence="2 3" id="KW-0040">ANK repeat</keyword>
<dbReference type="SUPFAM" id="SSF48403">
    <property type="entry name" value="Ankyrin repeat"/>
    <property type="match status" value="1"/>
</dbReference>
<dbReference type="InterPro" id="IPR050745">
    <property type="entry name" value="Multifunctional_regulatory"/>
</dbReference>
<dbReference type="Gene3D" id="1.25.40.20">
    <property type="entry name" value="Ankyrin repeat-containing domain"/>
    <property type="match status" value="2"/>
</dbReference>
<evidence type="ECO:0000256" key="1">
    <source>
        <dbReference type="ARBA" id="ARBA00022737"/>
    </source>
</evidence>
<protein>
    <submittedName>
        <fullName evidence="4">Ankyrin repeat-containing protein</fullName>
    </submittedName>
</protein>
<dbReference type="SMART" id="SM00248">
    <property type="entry name" value="ANK"/>
    <property type="match status" value="8"/>
</dbReference>
<dbReference type="PANTHER" id="PTHR24189:SF50">
    <property type="entry name" value="ANKYRIN REPEAT AND SOCS BOX PROTEIN 2"/>
    <property type="match status" value="1"/>
</dbReference>
<proteinExistence type="predicted"/>
<dbReference type="PANTHER" id="PTHR24189">
    <property type="entry name" value="MYOTROPHIN"/>
    <property type="match status" value="1"/>
</dbReference>
<keyword evidence="1" id="KW-0677">Repeat</keyword>
<dbReference type="InterPro" id="IPR036770">
    <property type="entry name" value="Ankyrin_rpt-contain_sf"/>
</dbReference>
<dbReference type="PROSITE" id="PS50088">
    <property type="entry name" value="ANK_REPEAT"/>
    <property type="match status" value="2"/>
</dbReference>
<keyword evidence="5" id="KW-1185">Reference proteome</keyword>
<comment type="caution">
    <text evidence="4">The sequence shown here is derived from an EMBL/GenBank/DDBJ whole genome shotgun (WGS) entry which is preliminary data.</text>
</comment>
<dbReference type="AlphaFoldDB" id="A0AAV4DYZ1"/>
<organism evidence="4 5">
    <name type="scientific">Plakobranchus ocellatus</name>
    <dbReference type="NCBI Taxonomy" id="259542"/>
    <lineage>
        <taxon>Eukaryota</taxon>
        <taxon>Metazoa</taxon>
        <taxon>Spiralia</taxon>
        <taxon>Lophotrochozoa</taxon>
        <taxon>Mollusca</taxon>
        <taxon>Gastropoda</taxon>
        <taxon>Heterobranchia</taxon>
        <taxon>Euthyneura</taxon>
        <taxon>Panpulmonata</taxon>
        <taxon>Sacoglossa</taxon>
        <taxon>Placobranchoidea</taxon>
        <taxon>Plakobranchidae</taxon>
        <taxon>Plakobranchus</taxon>
    </lineage>
</organism>